<accession>A0AA35XFW5</accession>
<evidence type="ECO:0000313" key="2">
    <source>
        <dbReference type="Proteomes" id="UP001174909"/>
    </source>
</evidence>
<comment type="caution">
    <text evidence="1">The sequence shown here is derived from an EMBL/GenBank/DDBJ whole genome shotgun (WGS) entry which is preliminary data.</text>
</comment>
<proteinExistence type="predicted"/>
<dbReference type="EMBL" id="CASHTH010003827">
    <property type="protein sequence ID" value="CAI8049975.1"/>
    <property type="molecule type" value="Genomic_DNA"/>
</dbReference>
<name>A0AA35XFW5_GEOBA</name>
<dbReference type="Proteomes" id="UP001174909">
    <property type="component" value="Unassembled WGS sequence"/>
</dbReference>
<feature type="non-terminal residue" evidence="1">
    <location>
        <position position="1"/>
    </location>
</feature>
<evidence type="ECO:0000313" key="1">
    <source>
        <dbReference type="EMBL" id="CAI8049975.1"/>
    </source>
</evidence>
<reference evidence="1" key="1">
    <citation type="submission" date="2023-03" db="EMBL/GenBank/DDBJ databases">
        <authorList>
            <person name="Steffen K."/>
            <person name="Cardenas P."/>
        </authorList>
    </citation>
    <scope>NUCLEOTIDE SEQUENCE</scope>
</reference>
<gene>
    <name evidence="1" type="ORF">GBAR_LOCUS27498</name>
</gene>
<protein>
    <submittedName>
        <fullName evidence="1">Uncharacterized protein</fullName>
    </submittedName>
</protein>
<feature type="non-terminal residue" evidence="1">
    <location>
        <position position="109"/>
    </location>
</feature>
<dbReference type="AlphaFoldDB" id="A0AA35XFW5"/>
<sequence length="109" mass="12180">CACAVPLIDGLGFLCLYSWYPTSSSRRVWHGLATVVNSMPFVVTCCDLLCLQDTQSERTRSRLGDLGETKKAGSLHEYLLQLHDHGRCPVTSFWWGKEQVVSICSPQAF</sequence>
<organism evidence="1 2">
    <name type="scientific">Geodia barretti</name>
    <name type="common">Barrett's horny sponge</name>
    <dbReference type="NCBI Taxonomy" id="519541"/>
    <lineage>
        <taxon>Eukaryota</taxon>
        <taxon>Metazoa</taxon>
        <taxon>Porifera</taxon>
        <taxon>Demospongiae</taxon>
        <taxon>Heteroscleromorpha</taxon>
        <taxon>Tetractinellida</taxon>
        <taxon>Astrophorina</taxon>
        <taxon>Geodiidae</taxon>
        <taxon>Geodia</taxon>
    </lineage>
</organism>
<keyword evidence="2" id="KW-1185">Reference proteome</keyword>